<dbReference type="InParanoid" id="D8PZD0"/>
<proteinExistence type="predicted"/>
<feature type="non-terminal residue" evidence="1">
    <location>
        <position position="82"/>
    </location>
</feature>
<dbReference type="HOGENOM" id="CLU_2559607_0_0_1"/>
<sequence length="82" mass="9152">MSSLPSYAVTIFQQTEKLRGEANWHSFAEAFIDFCTNCVRDGEYEGVGISVYALSSAYVLSLRSRLTAERHVISRHLPCPPA</sequence>
<gene>
    <name evidence="1" type="ORF">SCHCODRAFT_106690</name>
</gene>
<evidence type="ECO:0000313" key="1">
    <source>
        <dbReference type="EMBL" id="EFI99416.1"/>
    </source>
</evidence>
<reference evidence="1 2" key="1">
    <citation type="journal article" date="2010" name="Nat. Biotechnol.">
        <title>Genome sequence of the model mushroom Schizophyllum commune.</title>
        <authorList>
            <person name="Ohm R.A."/>
            <person name="de Jong J.F."/>
            <person name="Lugones L.G."/>
            <person name="Aerts A."/>
            <person name="Kothe E."/>
            <person name="Stajich J.E."/>
            <person name="de Vries R.P."/>
            <person name="Record E."/>
            <person name="Levasseur A."/>
            <person name="Baker S.E."/>
            <person name="Bartholomew K.A."/>
            <person name="Coutinho P.M."/>
            <person name="Erdmann S."/>
            <person name="Fowler T.J."/>
            <person name="Gathman A.C."/>
            <person name="Lombard V."/>
            <person name="Henrissat B."/>
            <person name="Knabe N."/>
            <person name="Kuees U."/>
            <person name="Lilly W.W."/>
            <person name="Lindquist E."/>
            <person name="Lucas S."/>
            <person name="Magnuson J.K."/>
            <person name="Piumi F."/>
            <person name="Raudaskoski M."/>
            <person name="Salamov A."/>
            <person name="Schmutz J."/>
            <person name="Schwarze F.W.M.R."/>
            <person name="vanKuyk P.A."/>
            <person name="Horton J.S."/>
            <person name="Grigoriev I.V."/>
            <person name="Woesten H.A.B."/>
        </authorList>
    </citation>
    <scope>NUCLEOTIDE SEQUENCE [LARGE SCALE GENOMIC DNA]</scope>
    <source>
        <strain evidence="2">H4-8 / FGSC 9210</strain>
    </source>
</reference>
<keyword evidence="2" id="KW-1185">Reference proteome</keyword>
<dbReference type="AlphaFoldDB" id="D8PZD0"/>
<accession>D8PZD0</accession>
<name>D8PZD0_SCHCM</name>
<evidence type="ECO:0000313" key="2">
    <source>
        <dbReference type="Proteomes" id="UP000007431"/>
    </source>
</evidence>
<dbReference type="EMBL" id="GL377304">
    <property type="protein sequence ID" value="EFI99416.1"/>
    <property type="molecule type" value="Genomic_DNA"/>
</dbReference>
<protein>
    <submittedName>
        <fullName evidence="1">Uncharacterized protein</fullName>
    </submittedName>
</protein>
<organism evidence="2">
    <name type="scientific">Schizophyllum commune (strain H4-8 / FGSC 9210)</name>
    <name type="common">Split gill fungus</name>
    <dbReference type="NCBI Taxonomy" id="578458"/>
    <lineage>
        <taxon>Eukaryota</taxon>
        <taxon>Fungi</taxon>
        <taxon>Dikarya</taxon>
        <taxon>Basidiomycota</taxon>
        <taxon>Agaricomycotina</taxon>
        <taxon>Agaricomycetes</taxon>
        <taxon>Agaricomycetidae</taxon>
        <taxon>Agaricales</taxon>
        <taxon>Schizophyllaceae</taxon>
        <taxon>Schizophyllum</taxon>
    </lineage>
</organism>
<dbReference type="Proteomes" id="UP000007431">
    <property type="component" value="Unassembled WGS sequence"/>
</dbReference>